<feature type="signal peptide" evidence="2">
    <location>
        <begin position="1"/>
        <end position="20"/>
    </location>
</feature>
<dbReference type="CDD" id="cd10567">
    <property type="entry name" value="SWIB-MDM2_like"/>
    <property type="match status" value="1"/>
</dbReference>
<dbReference type="SUPFAM" id="SSF47592">
    <property type="entry name" value="SWIB/MDM2 domain"/>
    <property type="match status" value="1"/>
</dbReference>
<dbReference type="AlphaFoldDB" id="A0A0C9S4U5"/>
<keyword evidence="2" id="KW-0732">Signal</keyword>
<feature type="region of interest" description="Disordered" evidence="1">
    <location>
        <begin position="41"/>
        <end position="61"/>
    </location>
</feature>
<name>A0A0C9S4U5_9CONI</name>
<dbReference type="InterPro" id="IPR019835">
    <property type="entry name" value="SWIB_domain"/>
</dbReference>
<dbReference type="SMART" id="SM00151">
    <property type="entry name" value="SWIB"/>
    <property type="match status" value="1"/>
</dbReference>
<proteinExistence type="predicted"/>
<dbReference type="Gene3D" id="1.10.245.10">
    <property type="entry name" value="SWIB/MDM2 domain"/>
    <property type="match status" value="1"/>
</dbReference>
<evidence type="ECO:0000256" key="1">
    <source>
        <dbReference type="SAM" id="MobiDB-lite"/>
    </source>
</evidence>
<dbReference type="InterPro" id="IPR003121">
    <property type="entry name" value="SWIB_MDM2_domain"/>
</dbReference>
<feature type="chain" id="PRO_5002219616" evidence="2">
    <location>
        <begin position="21"/>
        <end position="132"/>
    </location>
</feature>
<dbReference type="EMBL" id="GCHU01022156">
    <property type="protein sequence ID" value="JAG85838.1"/>
    <property type="molecule type" value="Transcribed_RNA"/>
</dbReference>
<accession>A0A0C9S4U5</accession>
<sequence length="132" mass="14632">MALMAVSFRASLALTGTVKANSFQQRGRLKQSPRLLVTCAATRKPGGSGGGRGITQPRPLSPEMQKFLGVPEIPRTKAIKKIWEYIKENNLQDPANKKEIVCDENLKSIFGGRERINFLEISGLLNPHFIKN</sequence>
<protein>
    <submittedName>
        <fullName evidence="4">TSA: Wollemia nobilis Ref_Wollemi_Transcript_22316_713 transcribed RNA sequence</fullName>
    </submittedName>
</protein>
<dbReference type="Pfam" id="PF02201">
    <property type="entry name" value="SWIB"/>
    <property type="match status" value="1"/>
</dbReference>
<dbReference type="PANTHER" id="PTHR13844">
    <property type="entry name" value="SWI/SNF-RELATED MATRIX-ASSOCIATED ACTIN-DEPENDENT REGULATOR OF CHROMATIN SUBFAMILY D"/>
    <property type="match status" value="1"/>
</dbReference>
<evidence type="ECO:0000256" key="2">
    <source>
        <dbReference type="SAM" id="SignalP"/>
    </source>
</evidence>
<dbReference type="PROSITE" id="PS51925">
    <property type="entry name" value="SWIB_MDM2"/>
    <property type="match status" value="1"/>
</dbReference>
<evidence type="ECO:0000313" key="4">
    <source>
        <dbReference type="EMBL" id="JAG85838.1"/>
    </source>
</evidence>
<reference evidence="4" key="1">
    <citation type="submission" date="2015-02" db="EMBL/GenBank/DDBJ databases">
        <title>A transcriptome of Wollemia nobilis - a relic of Gondwana.</title>
        <authorList>
            <person name="Chia J.Y."/>
            <person name="Leong Y.S."/>
            <person name="Abdul Karim S."/>
            <person name="Wan Azmi N."/>
            <person name="Hercus R."/>
            <person name="Croft L."/>
        </authorList>
    </citation>
    <scope>NUCLEOTIDE SEQUENCE</scope>
    <source>
        <strain evidence="4">MaeBrown</strain>
        <tissue evidence="4">Leaf</tissue>
    </source>
</reference>
<organism evidence="4">
    <name type="scientific">Wollemia nobilis</name>
    <dbReference type="NCBI Taxonomy" id="56998"/>
    <lineage>
        <taxon>Eukaryota</taxon>
        <taxon>Viridiplantae</taxon>
        <taxon>Streptophyta</taxon>
        <taxon>Embryophyta</taxon>
        <taxon>Tracheophyta</taxon>
        <taxon>Spermatophyta</taxon>
        <taxon>Pinopsida</taxon>
        <taxon>Pinidae</taxon>
        <taxon>Conifers II</taxon>
        <taxon>Araucariales</taxon>
        <taxon>Araucariaceae</taxon>
        <taxon>Wollemia</taxon>
    </lineage>
</organism>
<evidence type="ECO:0000259" key="3">
    <source>
        <dbReference type="PROSITE" id="PS51925"/>
    </source>
</evidence>
<feature type="domain" description="DM2" evidence="3">
    <location>
        <begin position="53"/>
        <end position="131"/>
    </location>
</feature>
<dbReference type="InterPro" id="IPR036885">
    <property type="entry name" value="SWIB_MDM2_dom_sf"/>
</dbReference>